<dbReference type="PANTHER" id="PTHR37422">
    <property type="entry name" value="TEICHURONIC ACID BIOSYNTHESIS PROTEIN TUAE"/>
    <property type="match status" value="1"/>
</dbReference>
<dbReference type="Proteomes" id="UP000320839">
    <property type="component" value="Chromosome"/>
</dbReference>
<keyword evidence="2 6" id="KW-0812">Transmembrane</keyword>
<feature type="compositionally biased region" description="Polar residues" evidence="5">
    <location>
        <begin position="9"/>
        <end position="19"/>
    </location>
</feature>
<comment type="subcellular location">
    <subcellularLocation>
        <location evidence="1">Membrane</location>
        <topology evidence="1">Multi-pass membrane protein</topology>
    </subcellularLocation>
</comment>
<dbReference type="InterPro" id="IPR051533">
    <property type="entry name" value="WaaL-like"/>
</dbReference>
<protein>
    <submittedName>
        <fullName evidence="8">O-Antigen ligase</fullName>
    </submittedName>
</protein>
<dbReference type="Pfam" id="PF14559">
    <property type="entry name" value="TPR_19"/>
    <property type="match status" value="1"/>
</dbReference>
<keyword evidence="4 6" id="KW-0472">Membrane</keyword>
<sequence>MSKRRKQNRSQPPASSTPPMDSGPISLGTFCDAKLLFLTGLLVSARYFLPAESAAQGETLPLVLGWFLAAILFFTIQLTNCSRSLRLDRFDAGVWLLVLGQVLATLVMILFHEGQQRAALNMLWEWVALGFSFSLLRRVVAVPTLRITFLQCFLATIVLLSLYGIWQHHWMYRQLAQEYLSVRQQYDAAVTPDASVKFQNELISMGVPAHALQGSSRQLWEDRLLRSNEPLGMFALANTFAGLLAVGFLISFAMSVHSLFPPQTAEGAPALRSRFQIGVYLLCTMLIGYCLILTKSRSAWGGLLVGLASLGLLKLLQRRQLSQTAHQFSRKQLITGVSLAVVLLLGFFLLATLSGGFDRAVLSEAPKSLQYRIEYWTATWDVIKENLMWGTGPGNFREHYLKYKLPGSSEEIADPHNLFLDVWANAGLIALLGLLLTLALAGYRWFLKPLIEKQSDTVEVVSVSETDPLLRLALVLGFTLTFPLLWFMQLFLSGIDETLFWLFLIGWLAVYFTIRGGRQTADSSAQAFSTASLVPLSLAAGFVALSVHLLIAGGIAMPAITQTWLLLMALAFPVPRVQAVAAPESAEQTSGLTPIHLRAIPLLICVLLLILFVMTDFAPTIQRDSLVQKAELALMRGQSVRIAQQRFSQAGQADPLSPEPWQALAELKFREGERDRRAFEEGVQFKKSAIQRNPLNPLNYFDLGRRYFEQFKSSQQQEDLTDAIDNLKRAVSGYPHNARFRALLAEALSSAGQTSESRQQAEQALELDQANRSAQHVDKYLQDETVSRMKQIINNRQTNQN</sequence>
<keyword evidence="3 6" id="KW-1133">Transmembrane helix</keyword>
<feature type="transmembrane region" description="Helical" evidence="6">
    <location>
        <begin position="498"/>
        <end position="514"/>
    </location>
</feature>
<evidence type="ECO:0000256" key="1">
    <source>
        <dbReference type="ARBA" id="ARBA00004141"/>
    </source>
</evidence>
<evidence type="ECO:0000259" key="7">
    <source>
        <dbReference type="Pfam" id="PF04932"/>
    </source>
</evidence>
<evidence type="ECO:0000256" key="4">
    <source>
        <dbReference type="ARBA" id="ARBA00023136"/>
    </source>
</evidence>
<feature type="domain" description="O-antigen ligase-related" evidence="7">
    <location>
        <begin position="284"/>
        <end position="434"/>
    </location>
</feature>
<feature type="transmembrane region" description="Helical" evidence="6">
    <location>
        <begin position="595"/>
        <end position="614"/>
    </location>
</feature>
<feature type="transmembrane region" description="Helical" evidence="6">
    <location>
        <begin position="277"/>
        <end position="294"/>
    </location>
</feature>
<feature type="region of interest" description="Disordered" evidence="5">
    <location>
        <begin position="1"/>
        <end position="23"/>
    </location>
</feature>
<proteinExistence type="predicted"/>
<feature type="transmembrane region" description="Helical" evidence="6">
    <location>
        <begin position="148"/>
        <end position="166"/>
    </location>
</feature>
<keyword evidence="8" id="KW-0436">Ligase</keyword>
<dbReference type="PANTHER" id="PTHR37422:SF13">
    <property type="entry name" value="LIPOPOLYSACCHARIDE BIOSYNTHESIS PROTEIN PA4999-RELATED"/>
    <property type="match status" value="1"/>
</dbReference>
<dbReference type="GO" id="GO:0016020">
    <property type="term" value="C:membrane"/>
    <property type="evidence" value="ECO:0007669"/>
    <property type="project" value="UniProtKB-SubCell"/>
</dbReference>
<feature type="transmembrane region" description="Helical" evidence="6">
    <location>
        <begin position="118"/>
        <end position="136"/>
    </location>
</feature>
<gene>
    <name evidence="8" type="ORF">Pan153_25660</name>
</gene>
<evidence type="ECO:0000256" key="2">
    <source>
        <dbReference type="ARBA" id="ARBA00022692"/>
    </source>
</evidence>
<dbReference type="RefSeq" id="WP_145456025.1">
    <property type="nucleotide sequence ID" value="NZ_CP036317.1"/>
</dbReference>
<dbReference type="InterPro" id="IPR007016">
    <property type="entry name" value="O-antigen_ligase-rel_domated"/>
</dbReference>
<reference evidence="8 9" key="1">
    <citation type="submission" date="2019-02" db="EMBL/GenBank/DDBJ databases">
        <title>Deep-cultivation of Planctomycetes and their phenomic and genomic characterization uncovers novel biology.</title>
        <authorList>
            <person name="Wiegand S."/>
            <person name="Jogler M."/>
            <person name="Boedeker C."/>
            <person name="Pinto D."/>
            <person name="Vollmers J."/>
            <person name="Rivas-Marin E."/>
            <person name="Kohn T."/>
            <person name="Peeters S.H."/>
            <person name="Heuer A."/>
            <person name="Rast P."/>
            <person name="Oberbeckmann S."/>
            <person name="Bunk B."/>
            <person name="Jeske O."/>
            <person name="Meyerdierks A."/>
            <person name="Storesund J.E."/>
            <person name="Kallscheuer N."/>
            <person name="Luecker S."/>
            <person name="Lage O.M."/>
            <person name="Pohl T."/>
            <person name="Merkel B.J."/>
            <person name="Hornburger P."/>
            <person name="Mueller R.-W."/>
            <person name="Bruemmer F."/>
            <person name="Labrenz M."/>
            <person name="Spormann A.M."/>
            <person name="Op den Camp H."/>
            <person name="Overmann J."/>
            <person name="Amann R."/>
            <person name="Jetten M.S.M."/>
            <person name="Mascher T."/>
            <person name="Medema M.H."/>
            <person name="Devos D.P."/>
            <person name="Kaster A.-K."/>
            <person name="Ovreas L."/>
            <person name="Rohde M."/>
            <person name="Galperin M.Y."/>
            <person name="Jogler C."/>
        </authorList>
    </citation>
    <scope>NUCLEOTIDE SEQUENCE [LARGE SCALE GENOMIC DNA]</scope>
    <source>
        <strain evidence="8 9">Pan153</strain>
    </source>
</reference>
<organism evidence="8 9">
    <name type="scientific">Gimesia panareensis</name>
    <dbReference type="NCBI Taxonomy" id="2527978"/>
    <lineage>
        <taxon>Bacteria</taxon>
        <taxon>Pseudomonadati</taxon>
        <taxon>Planctomycetota</taxon>
        <taxon>Planctomycetia</taxon>
        <taxon>Planctomycetales</taxon>
        <taxon>Planctomycetaceae</taxon>
        <taxon>Gimesia</taxon>
    </lineage>
</organism>
<evidence type="ECO:0000256" key="6">
    <source>
        <dbReference type="SAM" id="Phobius"/>
    </source>
</evidence>
<feature type="transmembrane region" description="Helical" evidence="6">
    <location>
        <begin position="422"/>
        <end position="447"/>
    </location>
</feature>
<accession>A0A518FNM9</accession>
<evidence type="ECO:0000256" key="3">
    <source>
        <dbReference type="ARBA" id="ARBA00022989"/>
    </source>
</evidence>
<dbReference type="EMBL" id="CP036317">
    <property type="protein sequence ID" value="QDV17910.1"/>
    <property type="molecule type" value="Genomic_DNA"/>
</dbReference>
<feature type="compositionally biased region" description="Low complexity" evidence="5">
    <location>
        <begin position="760"/>
        <end position="770"/>
    </location>
</feature>
<dbReference type="GO" id="GO:0016874">
    <property type="term" value="F:ligase activity"/>
    <property type="evidence" value="ECO:0007669"/>
    <property type="project" value="UniProtKB-KW"/>
</dbReference>
<feature type="transmembrane region" description="Helical" evidence="6">
    <location>
        <begin position="468"/>
        <end position="492"/>
    </location>
</feature>
<dbReference type="OrthoDB" id="274640at2"/>
<dbReference type="Pfam" id="PF04932">
    <property type="entry name" value="Wzy_C"/>
    <property type="match status" value="1"/>
</dbReference>
<dbReference type="InterPro" id="IPR011990">
    <property type="entry name" value="TPR-like_helical_dom_sf"/>
</dbReference>
<evidence type="ECO:0000256" key="5">
    <source>
        <dbReference type="SAM" id="MobiDB-lite"/>
    </source>
</evidence>
<evidence type="ECO:0000313" key="8">
    <source>
        <dbReference type="EMBL" id="QDV17910.1"/>
    </source>
</evidence>
<name>A0A518FNM9_9PLAN</name>
<feature type="transmembrane region" description="Helical" evidence="6">
    <location>
        <begin position="92"/>
        <end position="112"/>
    </location>
</feature>
<dbReference type="Gene3D" id="1.25.40.10">
    <property type="entry name" value="Tetratricopeptide repeat domain"/>
    <property type="match status" value="1"/>
</dbReference>
<dbReference type="AlphaFoldDB" id="A0A518FNM9"/>
<evidence type="ECO:0000313" key="9">
    <source>
        <dbReference type="Proteomes" id="UP000320839"/>
    </source>
</evidence>
<feature type="transmembrane region" description="Helical" evidence="6">
    <location>
        <begin position="337"/>
        <end position="357"/>
    </location>
</feature>
<feature type="transmembrane region" description="Helical" evidence="6">
    <location>
        <begin position="231"/>
        <end position="256"/>
    </location>
</feature>
<feature type="region of interest" description="Disordered" evidence="5">
    <location>
        <begin position="754"/>
        <end position="773"/>
    </location>
</feature>
<dbReference type="SUPFAM" id="SSF48452">
    <property type="entry name" value="TPR-like"/>
    <property type="match status" value="1"/>
</dbReference>
<feature type="transmembrane region" description="Helical" evidence="6">
    <location>
        <begin position="60"/>
        <end position="80"/>
    </location>
</feature>